<feature type="transmembrane region" description="Helical" evidence="2">
    <location>
        <begin position="116"/>
        <end position="137"/>
    </location>
</feature>
<evidence type="ECO:0000256" key="2">
    <source>
        <dbReference type="SAM" id="Phobius"/>
    </source>
</evidence>
<comment type="caution">
    <text evidence="3">The sequence shown here is derived from an EMBL/GenBank/DDBJ whole genome shotgun (WGS) entry which is preliminary data.</text>
</comment>
<feature type="region of interest" description="Disordered" evidence="1">
    <location>
        <begin position="63"/>
        <end position="104"/>
    </location>
</feature>
<sequence length="255" mass="27445">MSPAEKTEADTSVENAHTHKIVTGGTTAQSSDAASQVLDVHTCSAHQSQARLPFLVTADAESIEEHETTETSVQESQSLRALTNSPQNTFPPLSQPPSYVPSDHPSNRKAGIAYKIFIVAAIVPASVAVIVCFAILVQGLVSYFILGAILSVNLCVWCHLLTGTGGPCLGNNRPETLMRSDGSSGYVVQNGSALMTIMNPQHHTHAITTILPPPPVYTKARREPPAYDLDAADPRDDIIIDVFPETVHEPIQRYQ</sequence>
<evidence type="ECO:0000313" key="3">
    <source>
        <dbReference type="EMBL" id="OZJ06737.1"/>
    </source>
</evidence>
<evidence type="ECO:0000256" key="1">
    <source>
        <dbReference type="SAM" id="MobiDB-lite"/>
    </source>
</evidence>
<protein>
    <recommendedName>
        <fullName evidence="5">Transmembrane protein</fullName>
    </recommendedName>
</protein>
<organism evidence="3 4">
    <name type="scientific">Bifiguratus adelaidae</name>
    <dbReference type="NCBI Taxonomy" id="1938954"/>
    <lineage>
        <taxon>Eukaryota</taxon>
        <taxon>Fungi</taxon>
        <taxon>Fungi incertae sedis</taxon>
        <taxon>Mucoromycota</taxon>
        <taxon>Mucoromycotina</taxon>
        <taxon>Endogonomycetes</taxon>
        <taxon>Endogonales</taxon>
        <taxon>Endogonales incertae sedis</taxon>
        <taxon>Bifiguratus</taxon>
    </lineage>
</organism>
<proteinExistence type="predicted"/>
<evidence type="ECO:0000313" key="4">
    <source>
        <dbReference type="Proteomes" id="UP000242875"/>
    </source>
</evidence>
<feature type="transmembrane region" description="Helical" evidence="2">
    <location>
        <begin position="143"/>
        <end position="169"/>
    </location>
</feature>
<evidence type="ECO:0008006" key="5">
    <source>
        <dbReference type="Google" id="ProtNLM"/>
    </source>
</evidence>
<feature type="region of interest" description="Disordered" evidence="1">
    <location>
        <begin position="1"/>
        <end position="34"/>
    </location>
</feature>
<name>A0A261Y803_9FUNG</name>
<feature type="compositionally biased region" description="Polar residues" evidence="1">
    <location>
        <begin position="72"/>
        <end position="92"/>
    </location>
</feature>
<dbReference type="EMBL" id="MVBO01000002">
    <property type="protein sequence ID" value="OZJ06737.1"/>
    <property type="molecule type" value="Genomic_DNA"/>
</dbReference>
<keyword evidence="4" id="KW-1185">Reference proteome</keyword>
<keyword evidence="2" id="KW-1133">Transmembrane helix</keyword>
<dbReference type="AlphaFoldDB" id="A0A261Y803"/>
<accession>A0A261Y803</accession>
<dbReference type="Proteomes" id="UP000242875">
    <property type="component" value="Unassembled WGS sequence"/>
</dbReference>
<feature type="compositionally biased region" description="Polar residues" evidence="1">
    <location>
        <begin position="24"/>
        <end position="34"/>
    </location>
</feature>
<keyword evidence="2" id="KW-0472">Membrane</keyword>
<gene>
    <name evidence="3" type="ORF">BZG36_00284</name>
</gene>
<keyword evidence="2" id="KW-0812">Transmembrane</keyword>
<reference evidence="3 4" key="1">
    <citation type="journal article" date="2017" name="Mycologia">
        <title>Bifiguratus adelaidae, gen. et sp. nov., a new member of Mucoromycotina in endophytic and soil-dwelling habitats.</title>
        <authorList>
            <person name="Torres-Cruz T.J."/>
            <person name="Billingsley Tobias T.L."/>
            <person name="Almatruk M."/>
            <person name="Hesse C."/>
            <person name="Kuske C.R."/>
            <person name="Desiro A."/>
            <person name="Benucci G.M."/>
            <person name="Bonito G."/>
            <person name="Stajich J.E."/>
            <person name="Dunlap C."/>
            <person name="Arnold A.E."/>
            <person name="Porras-Alfaro A."/>
        </authorList>
    </citation>
    <scope>NUCLEOTIDE SEQUENCE [LARGE SCALE GENOMIC DNA]</scope>
    <source>
        <strain evidence="3 4">AZ0501</strain>
    </source>
</reference>